<dbReference type="InterPro" id="IPR056924">
    <property type="entry name" value="SH3_Tf2-1"/>
</dbReference>
<evidence type="ECO:0000256" key="11">
    <source>
        <dbReference type="ARBA" id="ARBA00022884"/>
    </source>
</evidence>
<dbReference type="InterPro" id="IPR001584">
    <property type="entry name" value="Integrase_cat-core"/>
</dbReference>
<gene>
    <name evidence="20" type="ORF">NP233_g5716</name>
</gene>
<dbReference type="GO" id="GO:0003723">
    <property type="term" value="F:RNA binding"/>
    <property type="evidence" value="ECO:0007669"/>
    <property type="project" value="UniProtKB-KW"/>
</dbReference>
<dbReference type="SUPFAM" id="SSF53098">
    <property type="entry name" value="Ribonuclease H-like"/>
    <property type="match status" value="1"/>
</dbReference>
<dbReference type="InterPro" id="IPR041588">
    <property type="entry name" value="Integrase_H2C2"/>
</dbReference>
<dbReference type="InterPro" id="IPR000477">
    <property type="entry name" value="RT_dom"/>
</dbReference>
<evidence type="ECO:0000256" key="4">
    <source>
        <dbReference type="ARBA" id="ARBA00022695"/>
    </source>
</evidence>
<evidence type="ECO:0000256" key="9">
    <source>
        <dbReference type="ARBA" id="ARBA00022801"/>
    </source>
</evidence>
<dbReference type="PANTHER" id="PTHR37984:SF5">
    <property type="entry name" value="PROTEIN NYNRIN-LIKE"/>
    <property type="match status" value="1"/>
</dbReference>
<keyword evidence="14" id="KW-0239">DNA-directed DNA polymerase</keyword>
<evidence type="ECO:0000256" key="16">
    <source>
        <dbReference type="ARBA" id="ARBA00023172"/>
    </source>
</evidence>
<keyword evidence="7" id="KW-0064">Aspartyl protease</keyword>
<dbReference type="Gene3D" id="3.10.10.10">
    <property type="entry name" value="HIV Type 1 Reverse Transcriptase, subunit A, domain 1"/>
    <property type="match status" value="1"/>
</dbReference>
<dbReference type="InterPro" id="IPR041373">
    <property type="entry name" value="RT_RNaseH"/>
</dbReference>
<keyword evidence="6" id="KW-0479">Metal-binding</keyword>
<dbReference type="GO" id="GO:0003677">
    <property type="term" value="F:DNA binding"/>
    <property type="evidence" value="ECO:0007669"/>
    <property type="project" value="UniProtKB-KW"/>
</dbReference>
<dbReference type="Gene3D" id="3.30.70.270">
    <property type="match status" value="2"/>
</dbReference>
<evidence type="ECO:0000256" key="1">
    <source>
        <dbReference type="ARBA" id="ARBA00012493"/>
    </source>
</evidence>
<evidence type="ECO:0000259" key="18">
    <source>
        <dbReference type="PROSITE" id="PS50013"/>
    </source>
</evidence>
<keyword evidence="21" id="KW-1185">Reference proteome</keyword>
<dbReference type="PROSITE" id="PS50013">
    <property type="entry name" value="CHROMO_2"/>
    <property type="match status" value="1"/>
</dbReference>
<keyword evidence="13" id="KW-0695">RNA-directed DNA polymerase</keyword>
<dbReference type="SMART" id="SM00298">
    <property type="entry name" value="CHROMO"/>
    <property type="match status" value="1"/>
</dbReference>
<feature type="compositionally biased region" description="Low complexity" evidence="17">
    <location>
        <begin position="247"/>
        <end position="263"/>
    </location>
</feature>
<feature type="region of interest" description="Disordered" evidence="17">
    <location>
        <begin position="197"/>
        <end position="263"/>
    </location>
</feature>
<keyword evidence="2" id="KW-0645">Protease</keyword>
<dbReference type="SUPFAM" id="SSF54160">
    <property type="entry name" value="Chromo domain-like"/>
    <property type="match status" value="1"/>
</dbReference>
<dbReference type="GO" id="GO:0004519">
    <property type="term" value="F:endonuclease activity"/>
    <property type="evidence" value="ECO:0007669"/>
    <property type="project" value="UniProtKB-KW"/>
</dbReference>
<evidence type="ECO:0000256" key="14">
    <source>
        <dbReference type="ARBA" id="ARBA00022932"/>
    </source>
</evidence>
<evidence type="ECO:0000256" key="15">
    <source>
        <dbReference type="ARBA" id="ARBA00023125"/>
    </source>
</evidence>
<keyword evidence="16" id="KW-0233">DNA recombination</keyword>
<dbReference type="GO" id="GO:0003964">
    <property type="term" value="F:RNA-directed DNA polymerase activity"/>
    <property type="evidence" value="ECO:0007669"/>
    <property type="project" value="UniProtKB-KW"/>
</dbReference>
<keyword evidence="3" id="KW-0808">Transferase</keyword>
<dbReference type="Gene3D" id="2.40.70.10">
    <property type="entry name" value="Acid Proteases"/>
    <property type="match status" value="1"/>
</dbReference>
<dbReference type="InterPro" id="IPR050951">
    <property type="entry name" value="Retrovirus_Pol_polyprotein"/>
</dbReference>
<evidence type="ECO:0000256" key="6">
    <source>
        <dbReference type="ARBA" id="ARBA00022723"/>
    </source>
</evidence>
<comment type="caution">
    <text evidence="20">The sequence shown here is derived from an EMBL/GenBank/DDBJ whole genome shotgun (WGS) entry which is preliminary data.</text>
</comment>
<dbReference type="GO" id="GO:0006310">
    <property type="term" value="P:DNA recombination"/>
    <property type="evidence" value="ECO:0007669"/>
    <property type="project" value="UniProtKB-KW"/>
</dbReference>
<keyword evidence="10" id="KW-0460">Magnesium</keyword>
<evidence type="ECO:0000256" key="10">
    <source>
        <dbReference type="ARBA" id="ARBA00022842"/>
    </source>
</evidence>
<dbReference type="GO" id="GO:0046872">
    <property type="term" value="F:metal ion binding"/>
    <property type="evidence" value="ECO:0007669"/>
    <property type="project" value="UniProtKB-KW"/>
</dbReference>
<dbReference type="CDD" id="cd09274">
    <property type="entry name" value="RNase_HI_RT_Ty3"/>
    <property type="match status" value="1"/>
</dbReference>
<dbReference type="GO" id="GO:0004190">
    <property type="term" value="F:aspartic-type endopeptidase activity"/>
    <property type="evidence" value="ECO:0007669"/>
    <property type="project" value="UniProtKB-KW"/>
</dbReference>
<dbReference type="GO" id="GO:0006338">
    <property type="term" value="P:chromatin remodeling"/>
    <property type="evidence" value="ECO:0007669"/>
    <property type="project" value="UniProtKB-ARBA"/>
</dbReference>
<evidence type="ECO:0000256" key="7">
    <source>
        <dbReference type="ARBA" id="ARBA00022750"/>
    </source>
</evidence>
<dbReference type="InterPro" id="IPR000953">
    <property type="entry name" value="Chromo/chromo_shadow_dom"/>
</dbReference>
<accession>A0AAD5VTL2</accession>
<dbReference type="InterPro" id="IPR043128">
    <property type="entry name" value="Rev_trsase/Diguanyl_cyclase"/>
</dbReference>
<dbReference type="SUPFAM" id="SSF56672">
    <property type="entry name" value="DNA/RNA polymerases"/>
    <property type="match status" value="1"/>
</dbReference>
<dbReference type="Gene3D" id="2.40.50.40">
    <property type="match status" value="1"/>
</dbReference>
<dbReference type="InterPro" id="IPR043502">
    <property type="entry name" value="DNA/RNA_pol_sf"/>
</dbReference>
<dbReference type="GO" id="GO:0003887">
    <property type="term" value="F:DNA-directed DNA polymerase activity"/>
    <property type="evidence" value="ECO:0007669"/>
    <property type="project" value="UniProtKB-KW"/>
</dbReference>
<dbReference type="Pfam" id="PF00078">
    <property type="entry name" value="RVT_1"/>
    <property type="match status" value="1"/>
</dbReference>
<keyword evidence="15" id="KW-0238">DNA-binding</keyword>
<keyword evidence="9" id="KW-0378">Hydrolase</keyword>
<dbReference type="InterPro" id="IPR023780">
    <property type="entry name" value="Chromo_domain"/>
</dbReference>
<evidence type="ECO:0000256" key="5">
    <source>
        <dbReference type="ARBA" id="ARBA00022722"/>
    </source>
</evidence>
<reference evidence="20" key="1">
    <citation type="submission" date="2022-07" db="EMBL/GenBank/DDBJ databases">
        <title>Genome Sequence of Leucocoprinus birnbaumii.</title>
        <authorList>
            <person name="Buettner E."/>
        </authorList>
    </citation>
    <scope>NUCLEOTIDE SEQUENCE</scope>
    <source>
        <strain evidence="20">VT141</strain>
    </source>
</reference>
<evidence type="ECO:0000256" key="3">
    <source>
        <dbReference type="ARBA" id="ARBA00022679"/>
    </source>
</evidence>
<evidence type="ECO:0000256" key="17">
    <source>
        <dbReference type="SAM" id="MobiDB-lite"/>
    </source>
</evidence>
<keyword evidence="12" id="KW-0229">DNA integration</keyword>
<dbReference type="EC" id="2.7.7.49" evidence="1"/>
<evidence type="ECO:0000256" key="2">
    <source>
        <dbReference type="ARBA" id="ARBA00022670"/>
    </source>
</evidence>
<dbReference type="Pfam" id="PF00385">
    <property type="entry name" value="Chromo"/>
    <property type="match status" value="1"/>
</dbReference>
<protein>
    <recommendedName>
        <fullName evidence="1">RNA-directed DNA polymerase</fullName>
        <ecNumber evidence="1">2.7.7.49</ecNumber>
    </recommendedName>
</protein>
<organism evidence="20 21">
    <name type="scientific">Leucocoprinus birnbaumii</name>
    <dbReference type="NCBI Taxonomy" id="56174"/>
    <lineage>
        <taxon>Eukaryota</taxon>
        <taxon>Fungi</taxon>
        <taxon>Dikarya</taxon>
        <taxon>Basidiomycota</taxon>
        <taxon>Agaricomycotina</taxon>
        <taxon>Agaricomycetes</taxon>
        <taxon>Agaricomycetidae</taxon>
        <taxon>Agaricales</taxon>
        <taxon>Agaricineae</taxon>
        <taxon>Agaricaceae</taxon>
        <taxon>Leucocoprinus</taxon>
    </lineage>
</organism>
<dbReference type="Pfam" id="PF17917">
    <property type="entry name" value="RT_RNaseH"/>
    <property type="match status" value="1"/>
</dbReference>
<dbReference type="Pfam" id="PF17921">
    <property type="entry name" value="Integrase_H2C2"/>
    <property type="match status" value="1"/>
</dbReference>
<dbReference type="InterPro" id="IPR021109">
    <property type="entry name" value="Peptidase_aspartic_dom_sf"/>
</dbReference>
<dbReference type="EMBL" id="JANIEX010000345">
    <property type="protein sequence ID" value="KAJ3568444.1"/>
    <property type="molecule type" value="Genomic_DNA"/>
</dbReference>
<evidence type="ECO:0000256" key="8">
    <source>
        <dbReference type="ARBA" id="ARBA00022759"/>
    </source>
</evidence>
<keyword evidence="11" id="KW-0694">RNA-binding</keyword>
<dbReference type="GO" id="GO:0015074">
    <property type="term" value="P:DNA integration"/>
    <property type="evidence" value="ECO:0007669"/>
    <property type="project" value="UniProtKB-KW"/>
</dbReference>
<proteinExistence type="predicted"/>
<feature type="domain" description="Chromo" evidence="18">
    <location>
        <begin position="1595"/>
        <end position="1648"/>
    </location>
</feature>
<dbReference type="CDD" id="cd00303">
    <property type="entry name" value="retropepsin_like"/>
    <property type="match status" value="1"/>
</dbReference>
<keyword evidence="4" id="KW-0548">Nucleotidyltransferase</keyword>
<keyword evidence="8" id="KW-0255">Endonuclease</keyword>
<dbReference type="Gene3D" id="3.30.420.10">
    <property type="entry name" value="Ribonuclease H-like superfamily/Ribonuclease H"/>
    <property type="match status" value="1"/>
</dbReference>
<name>A0AAD5VTL2_9AGAR</name>
<evidence type="ECO:0000313" key="20">
    <source>
        <dbReference type="EMBL" id="KAJ3568444.1"/>
    </source>
</evidence>
<dbReference type="InterPro" id="IPR016197">
    <property type="entry name" value="Chromo-like_dom_sf"/>
</dbReference>
<evidence type="ECO:0000256" key="13">
    <source>
        <dbReference type="ARBA" id="ARBA00022918"/>
    </source>
</evidence>
<sequence length="1648" mass="185071">MSNIVSSSGRYAEDHYDAFIKQNNPCSAPIFCNGRLTIEAFGSFQRACHRFFSSKLIEPSEMISRVIYNFEHPTLRRYIQNHETELLGLDCFSDFMAHLKDTFLELGWEAPLMVEARLHQEDSRFATWVENLRTANDYLLGTGEEISDKAMRAHIRATMSTELKTSYRAYRLTEDLDAIPDLEKWIQKVQALASALEGTPPTNKRSLASRLSGPPRSSVQPAAIPSTRNSSVPLANRIGPPVPSTPAPVASARPSSSGRPPVRVTAANAKRVHLSMAEIYDALAVLGIPRPPKLDKETKAFLMHHFGCFLCRALYADHQSEDCVPEKNVKLSNWYPPKSDEELKRLRDQFFARRNALNVAAAVMEVDLEDLPLGELLATCNSEVLDGSTPQAEEHIEVNAAFIDPTSFGNTDDSSLFAAAVLYDDGRPAASDSMVLADDGLGDVSLGSDEYVLRPHCSLSSFASSPTPAKDLLTAASAAVSPLPPLSPPFPFRLPLHNLILTFGGIVSRRVHLFDLASRLTLRQFRLSRPLTLGGVGEGKATITHFIKLHVSSPDSVWSARVTRAYVVPNFKFDLILGLDWLRTNKIVVDMDIGSVVAKDSGYDLLHPPLPPCPKPLPRPLSPRKRKLLDFGTARDAMRVVLVELCCKILCRAAVLETDASRRKELEDADAQLKAEYADLFPKDLPHVDTLPEDVHHRIVVTAAEKICVMREYSCPRKWRDSWRTLIDQHVQAGRIRPSSSPYAAPSFLIAKADPSALPRWVIDYRRLNLYTVPDRFPLPRIDDILADCAKGKIWGKIDMTNAFFQTRMHPDDIKYTACRTPFGLYEWTVMPMGLRNSPSTQQRRVTAALRHLIGKICHVYLDDIVIWSDSLEEHFRNVRKVLDALPDPSKVSKILGWPRPQSASDVRRFLGLVKFVAHFLLDLASFTSILYPLTTKACDKLFPSWTPAHQDAFDNIKRLVTSSRVLTTIDHDNPGKNVIFVTCDASLRGTGAVLSWGPSWKDSRPVAFDSQVYHGPERHYPTHEQELLAIIRALKKWRSDLIGMHFEIYTDHKTLLNFDTQKDLSRRQARWMEFLSQYDYKIHYVNGALNVAADALSRIEPPSVSHPIPPPISPLPSDIFVAASCLSGLVVASPPPTLDDNDLDLFCLPSQSSSPGHFHLLAASARLSLSSSLLDDFKAGYSSDPFATKLFSAIEKGSHHSLGVTLNNGLLIVKGRLYVPNHSNLRERLFFLAHDQFGHLGFDKSYANLRDTFYWPNMRTELENAYIPACDLCQRNKSSTHKKPGPLHPLPLPDDRFTSVAIDFVGPLPLDDGFNYLATFTDRLGADVKLVPCRDDMTAEEFARLFLDHWYCDNGCPREIVSDRDHLFTSKFWEAFTSLLDVKRLMSSSFHPETDGASERTNKTVVQCLRFFVERNQTGWVKALPRVRFNLMNSINASTGLSGFQLKSGFSPKILPSAITLPPALDTVAGDRARALLQVVNDNCFEAQDNLLAAKIVQAHYVNGHRANRRRDYVMKGSGRVAKFMPRFDGPFEVLKAHPETSSYTLRLPPRSRIHPTFHVSQLKRFVPNDSSLFPDRTFEEPGPILTEDGTWEHVVDKILDERRRRGKTQYLIRWKGFGADHDEWLDAGELEDNEALDTWENQSLFS</sequence>
<dbReference type="Pfam" id="PF24626">
    <property type="entry name" value="SH3_Tf2-1"/>
    <property type="match status" value="1"/>
</dbReference>
<evidence type="ECO:0000256" key="12">
    <source>
        <dbReference type="ARBA" id="ARBA00022908"/>
    </source>
</evidence>
<dbReference type="InterPro" id="IPR036397">
    <property type="entry name" value="RNaseH_sf"/>
</dbReference>
<dbReference type="PANTHER" id="PTHR37984">
    <property type="entry name" value="PROTEIN CBG26694"/>
    <property type="match status" value="1"/>
</dbReference>
<dbReference type="GO" id="GO:0006508">
    <property type="term" value="P:proteolysis"/>
    <property type="evidence" value="ECO:0007669"/>
    <property type="project" value="UniProtKB-KW"/>
</dbReference>
<dbReference type="PROSITE" id="PS50994">
    <property type="entry name" value="INTEGRASE"/>
    <property type="match status" value="1"/>
</dbReference>
<evidence type="ECO:0000313" key="21">
    <source>
        <dbReference type="Proteomes" id="UP001213000"/>
    </source>
</evidence>
<keyword evidence="5" id="KW-0540">Nuclease</keyword>
<dbReference type="GO" id="GO:0005634">
    <property type="term" value="C:nucleus"/>
    <property type="evidence" value="ECO:0007669"/>
    <property type="project" value="UniProtKB-ARBA"/>
</dbReference>
<feature type="domain" description="Integrase catalytic" evidence="19">
    <location>
        <begin position="1288"/>
        <end position="1461"/>
    </location>
</feature>
<feature type="compositionally biased region" description="Polar residues" evidence="17">
    <location>
        <begin position="215"/>
        <end position="233"/>
    </location>
</feature>
<dbReference type="Proteomes" id="UP001213000">
    <property type="component" value="Unassembled WGS sequence"/>
</dbReference>
<dbReference type="FunFam" id="3.10.10.10:FF:000007">
    <property type="entry name" value="Retrovirus-related Pol polyprotein from transposon 17.6-like Protein"/>
    <property type="match status" value="1"/>
</dbReference>
<dbReference type="CDD" id="cd01647">
    <property type="entry name" value="RT_LTR"/>
    <property type="match status" value="1"/>
</dbReference>
<dbReference type="InterPro" id="IPR012337">
    <property type="entry name" value="RNaseH-like_sf"/>
</dbReference>
<dbReference type="Gene3D" id="1.10.340.70">
    <property type="match status" value="1"/>
</dbReference>
<evidence type="ECO:0000259" key="19">
    <source>
        <dbReference type="PROSITE" id="PS50994"/>
    </source>
</evidence>